<evidence type="ECO:0000259" key="2">
    <source>
        <dbReference type="Pfam" id="PF02129"/>
    </source>
</evidence>
<evidence type="ECO:0000256" key="1">
    <source>
        <dbReference type="SAM" id="MobiDB-lite"/>
    </source>
</evidence>
<dbReference type="Gene3D" id="3.40.50.1820">
    <property type="entry name" value="alpha/beta hydrolase"/>
    <property type="match status" value="1"/>
</dbReference>
<keyword evidence="4" id="KW-1185">Reference proteome</keyword>
<dbReference type="AlphaFoldDB" id="A0A839HJN8"/>
<dbReference type="GO" id="GO:0016787">
    <property type="term" value="F:hydrolase activity"/>
    <property type="evidence" value="ECO:0007669"/>
    <property type="project" value="InterPro"/>
</dbReference>
<gene>
    <name evidence="3" type="ORF">H4F90_07630</name>
</gene>
<name>A0A839HJN8_9BURK</name>
<dbReference type="InterPro" id="IPR029058">
    <property type="entry name" value="AB_hydrolase_fold"/>
</dbReference>
<dbReference type="Proteomes" id="UP000586093">
    <property type="component" value="Unassembled WGS sequence"/>
</dbReference>
<dbReference type="Pfam" id="PF02129">
    <property type="entry name" value="Peptidase_S15"/>
    <property type="match status" value="1"/>
</dbReference>
<feature type="region of interest" description="Disordered" evidence="1">
    <location>
        <begin position="1"/>
        <end position="27"/>
    </location>
</feature>
<dbReference type="InterPro" id="IPR000383">
    <property type="entry name" value="Xaa-Pro-like_dom"/>
</dbReference>
<proteinExistence type="predicted"/>
<sequence>MARLPFSPSPSRPVDRATRPPGLPASRLRRPGAALVLGLGLSLGAGALAPGAAEAAGFGAGVRLTGAQRPDLLLQRDASSAALPACARLQGLAGGRHHRVQLTSAQSGQPIVFELIEPKVFDCQRGHPLVLHGHGFGGSRTVDPAGTFLERLQAQGHVVISLDLRGFGESGGTVRVMDPNTDGRDLLQVLDWAETHLDFLAHDPQPGGGHNLVAGATGGSYGGMFQLLLHNLDAKRRLDALTPDITPHDLRDSLNPNGVIKTAWVALLVALGESGASQKLIGGLDPLIRETLVRGVATNTFPAGALPFFYYHSAKYFLDGLPAAQQTPMRFLGAGLSGSLGYDFPAVPPPPVSILFSQGVRDTLFNFNAGFANFQGYRARGGDVRLLSHEGGHILPGSATVLDALGPLSPASAALQARLAALGLRLPDTQAPAGPERCGRLDRLDATLAFLNEKLQPPAATAPSAAVAADLARLRSEVCLSLAPDQALWLSPARLAGANLVTASLPARSVPLAQGLTGAGSLVAPVFVPLSGLPADRRILAGIGQLDLSLSAPLAALTPCVRARLGAAADPLLDLQLGCDPIVLVGWGARRGSEAPRLIDEQLTPLRGLKRHTLPMVGVAERLAPDETLGLLLHGAHLQYASSLSRDLLLPAVTVQGTVKVPLER</sequence>
<dbReference type="SUPFAM" id="SSF53474">
    <property type="entry name" value="alpha/beta-Hydrolases"/>
    <property type="match status" value="1"/>
</dbReference>
<accession>A0A839HJN8</accession>
<evidence type="ECO:0000313" key="3">
    <source>
        <dbReference type="EMBL" id="MBB1161846.1"/>
    </source>
</evidence>
<dbReference type="EMBL" id="JACIVI010000002">
    <property type="protein sequence ID" value="MBB1161846.1"/>
    <property type="molecule type" value="Genomic_DNA"/>
</dbReference>
<evidence type="ECO:0000313" key="4">
    <source>
        <dbReference type="Proteomes" id="UP000586093"/>
    </source>
</evidence>
<dbReference type="RefSeq" id="WP_182663180.1">
    <property type="nucleotide sequence ID" value="NZ_JACIVI010000002.1"/>
</dbReference>
<protein>
    <recommendedName>
        <fullName evidence="2">Xaa-Pro dipeptidyl-peptidase-like domain-containing protein</fullName>
    </recommendedName>
</protein>
<feature type="domain" description="Xaa-Pro dipeptidyl-peptidase-like" evidence="2">
    <location>
        <begin position="128"/>
        <end position="262"/>
    </location>
</feature>
<comment type="caution">
    <text evidence="3">The sequence shown here is derived from an EMBL/GenBank/DDBJ whole genome shotgun (WGS) entry which is preliminary data.</text>
</comment>
<organism evidence="3 4">
    <name type="scientific">Aquariibacter albus</name>
    <dbReference type="NCBI Taxonomy" id="2759899"/>
    <lineage>
        <taxon>Bacteria</taxon>
        <taxon>Pseudomonadati</taxon>
        <taxon>Pseudomonadota</taxon>
        <taxon>Betaproteobacteria</taxon>
        <taxon>Burkholderiales</taxon>
        <taxon>Sphaerotilaceae</taxon>
        <taxon>Aquariibacter</taxon>
    </lineage>
</organism>
<reference evidence="3 4" key="1">
    <citation type="submission" date="2020-08" db="EMBL/GenBank/DDBJ databases">
        <title>Aquariorum lacteus gen. nov., sp. nov., a new member of the family Comamonadaceae, isolated from freshwater aquarium.</title>
        <authorList>
            <person name="Chun S.-J."/>
        </authorList>
    </citation>
    <scope>NUCLEOTIDE SEQUENCE [LARGE SCALE GENOMIC DNA]</scope>
    <source>
        <strain evidence="3 4">SJAQ100</strain>
    </source>
</reference>